<evidence type="ECO:0000313" key="2">
    <source>
        <dbReference type="Proteomes" id="UP000650833"/>
    </source>
</evidence>
<organism evidence="1 2">
    <name type="scientific">Mucor plumbeus</name>
    <dbReference type="NCBI Taxonomy" id="97098"/>
    <lineage>
        <taxon>Eukaryota</taxon>
        <taxon>Fungi</taxon>
        <taxon>Fungi incertae sedis</taxon>
        <taxon>Mucoromycota</taxon>
        <taxon>Mucoromycotina</taxon>
        <taxon>Mucoromycetes</taxon>
        <taxon>Mucorales</taxon>
        <taxon>Mucorineae</taxon>
        <taxon>Mucoraceae</taxon>
        <taxon>Mucor</taxon>
    </lineage>
</organism>
<dbReference type="OrthoDB" id="2216067at2759"/>
<name>A0A8H7QQT8_9FUNG</name>
<keyword evidence="2" id="KW-1185">Reference proteome</keyword>
<protein>
    <recommendedName>
        <fullName evidence="3">Transposase</fullName>
    </recommendedName>
</protein>
<proteinExistence type="predicted"/>
<dbReference type="EMBL" id="JAEPRC010000458">
    <property type="protein sequence ID" value="KAG2196834.1"/>
    <property type="molecule type" value="Genomic_DNA"/>
</dbReference>
<dbReference type="Proteomes" id="UP000650833">
    <property type="component" value="Unassembled WGS sequence"/>
</dbReference>
<sequence>MFLLPIEERNIDNIDLILKRYVKKGYKHMTVNHSKNFKDPVTGVHTNTIEGRWNGLK</sequence>
<reference evidence="1" key="1">
    <citation type="submission" date="2020-12" db="EMBL/GenBank/DDBJ databases">
        <title>Metabolic potential, ecology and presence of endohyphal bacteria is reflected in genomic diversity of Mucoromycotina.</title>
        <authorList>
            <person name="Muszewska A."/>
            <person name="Okrasinska A."/>
            <person name="Steczkiewicz K."/>
            <person name="Drgas O."/>
            <person name="Orlowska M."/>
            <person name="Perlinska-Lenart U."/>
            <person name="Aleksandrzak-Piekarczyk T."/>
            <person name="Szatraj K."/>
            <person name="Zielenkiewicz U."/>
            <person name="Pilsyk S."/>
            <person name="Malc E."/>
            <person name="Mieczkowski P."/>
            <person name="Kruszewska J.S."/>
            <person name="Biernat P."/>
            <person name="Pawlowska J."/>
        </authorList>
    </citation>
    <scope>NUCLEOTIDE SEQUENCE</scope>
    <source>
        <strain evidence="1">CBS 226.32</strain>
    </source>
</reference>
<gene>
    <name evidence="1" type="ORF">INT46_001751</name>
</gene>
<comment type="caution">
    <text evidence="1">The sequence shown here is derived from an EMBL/GenBank/DDBJ whole genome shotgun (WGS) entry which is preliminary data.</text>
</comment>
<dbReference type="PANTHER" id="PTHR47163">
    <property type="entry name" value="DDE_TNP_IS1595 DOMAIN-CONTAINING PROTEIN"/>
    <property type="match status" value="1"/>
</dbReference>
<dbReference type="InterPro" id="IPR053164">
    <property type="entry name" value="IS1016-like_transposase"/>
</dbReference>
<evidence type="ECO:0008006" key="3">
    <source>
        <dbReference type="Google" id="ProtNLM"/>
    </source>
</evidence>
<accession>A0A8H7QQT8</accession>
<dbReference type="PANTHER" id="PTHR47163:SF2">
    <property type="entry name" value="SI:DKEY-17M8.2"/>
    <property type="match status" value="1"/>
</dbReference>
<dbReference type="AlphaFoldDB" id="A0A8H7QQT8"/>
<evidence type="ECO:0000313" key="1">
    <source>
        <dbReference type="EMBL" id="KAG2196834.1"/>
    </source>
</evidence>